<comment type="caution">
    <text evidence="2">The sequence shown here is derived from an EMBL/GenBank/DDBJ whole genome shotgun (WGS) entry which is preliminary data.</text>
</comment>
<keyword evidence="3" id="KW-1185">Reference proteome</keyword>
<reference evidence="2 3" key="1">
    <citation type="submission" date="2020-08" db="EMBL/GenBank/DDBJ databases">
        <title>Genomic Encyclopedia of Type Strains, Phase IV (KMG-IV): sequencing the most valuable type-strain genomes for metagenomic binning, comparative biology and taxonomic classification.</title>
        <authorList>
            <person name="Goeker M."/>
        </authorList>
    </citation>
    <scope>NUCLEOTIDE SEQUENCE [LARGE SCALE GENOMIC DNA]</scope>
    <source>
        <strain evidence="2 3">DSM 102255</strain>
    </source>
</reference>
<dbReference type="AlphaFoldDB" id="A0A841JBZ4"/>
<dbReference type="Proteomes" id="UP000552700">
    <property type="component" value="Unassembled WGS sequence"/>
</dbReference>
<name>A0A841JBZ4_9SPHN</name>
<dbReference type="RefSeq" id="WP_184081843.1">
    <property type="nucleotide sequence ID" value="NZ_JACIJP010000010.1"/>
</dbReference>
<evidence type="ECO:0000313" key="2">
    <source>
        <dbReference type="EMBL" id="MBB6125631.1"/>
    </source>
</evidence>
<gene>
    <name evidence="2" type="ORF">FHS92_003395</name>
</gene>
<evidence type="ECO:0000313" key="3">
    <source>
        <dbReference type="Proteomes" id="UP000552700"/>
    </source>
</evidence>
<organism evidence="2 3">
    <name type="scientific">Sphingobium subterraneum</name>
    <dbReference type="NCBI Taxonomy" id="627688"/>
    <lineage>
        <taxon>Bacteria</taxon>
        <taxon>Pseudomonadati</taxon>
        <taxon>Pseudomonadota</taxon>
        <taxon>Alphaproteobacteria</taxon>
        <taxon>Sphingomonadales</taxon>
        <taxon>Sphingomonadaceae</taxon>
        <taxon>Sphingobium</taxon>
    </lineage>
</organism>
<feature type="region of interest" description="Disordered" evidence="1">
    <location>
        <begin position="315"/>
        <end position="344"/>
    </location>
</feature>
<protein>
    <submittedName>
        <fullName evidence="2">Uncharacterized protein</fullName>
    </submittedName>
</protein>
<dbReference type="EMBL" id="JACIJP010000010">
    <property type="protein sequence ID" value="MBB6125631.1"/>
    <property type="molecule type" value="Genomic_DNA"/>
</dbReference>
<accession>A0A841JBZ4</accession>
<evidence type="ECO:0000256" key="1">
    <source>
        <dbReference type="SAM" id="MobiDB-lite"/>
    </source>
</evidence>
<feature type="compositionally biased region" description="Low complexity" evidence="1">
    <location>
        <begin position="322"/>
        <end position="333"/>
    </location>
</feature>
<sequence>MIINLPDADALTETALRLYFDAWDRLRGILADWDTRIPDAPLAKPIPALWKEEVEAYLDDCQADLQAIIAVIQQSNELALKAKLCAVSPYLLLLENPIPMSNDPKPLDFFDLKTIDAQKLPQAVNTLCATPLPATFLTRFDGLRKVRNRYTHLGHAGAHLYPIKMMHSLLDQFLELWPDRDWLSDRIRVAHHDRAAGFGDKFWNPAYGVLQMWSGDVSLMPPAKFRALFGIRPKDLRYLCHACRKEAATREGLFGLSAPTAYLLPDGLTIQCFACQKPTSAVREKCERSKCGAEVMGAGEHDGMCHRCGHERGSPFDDEDNTSSGSLATLLTLPQSSVRTAETRRQEIVRESLANHQ</sequence>
<proteinExistence type="predicted"/>